<name>K2NZH0_9HYPH</name>
<proteinExistence type="predicted"/>
<keyword evidence="2" id="KW-1185">Reference proteome</keyword>
<evidence type="ECO:0000313" key="2">
    <source>
        <dbReference type="Proteomes" id="UP000007374"/>
    </source>
</evidence>
<gene>
    <name evidence="1" type="ORF">NA8A_20167</name>
</gene>
<dbReference type="EMBL" id="AMSI01000017">
    <property type="protein sequence ID" value="EKF40476.1"/>
    <property type="molecule type" value="Genomic_DNA"/>
</dbReference>
<dbReference type="PATRIC" id="fig|1231190.3.peg.4168"/>
<dbReference type="RefSeq" id="WP_009452251.1">
    <property type="nucleotide sequence ID" value="NZ_AMSI01000017.1"/>
</dbReference>
<dbReference type="AlphaFoldDB" id="K2NZH0"/>
<reference evidence="1 2" key="1">
    <citation type="journal article" date="2012" name="J. Bacteriol.">
        <title>Genome Sequence of Nitratireductor indicus Type Strain C115.</title>
        <authorList>
            <person name="Lai Q."/>
            <person name="Li G."/>
            <person name="Yu Z."/>
            <person name="Shao Z."/>
        </authorList>
    </citation>
    <scope>NUCLEOTIDE SEQUENCE [LARGE SCALE GENOMIC DNA]</scope>
    <source>
        <strain evidence="1 2">C115</strain>
    </source>
</reference>
<accession>K2NZH0</accession>
<organism evidence="1 2">
    <name type="scientific">Nitratireductor indicus C115</name>
    <dbReference type="NCBI Taxonomy" id="1231190"/>
    <lineage>
        <taxon>Bacteria</taxon>
        <taxon>Pseudomonadati</taxon>
        <taxon>Pseudomonadota</taxon>
        <taxon>Alphaproteobacteria</taxon>
        <taxon>Hyphomicrobiales</taxon>
        <taxon>Phyllobacteriaceae</taxon>
        <taxon>Nitratireductor</taxon>
    </lineage>
</organism>
<dbReference type="Proteomes" id="UP000007374">
    <property type="component" value="Unassembled WGS sequence"/>
</dbReference>
<dbReference type="eggNOG" id="ENOG50342S7">
    <property type="taxonomic scope" value="Bacteria"/>
</dbReference>
<evidence type="ECO:0000313" key="1">
    <source>
        <dbReference type="EMBL" id="EKF40476.1"/>
    </source>
</evidence>
<comment type="caution">
    <text evidence="1">The sequence shown here is derived from an EMBL/GenBank/DDBJ whole genome shotgun (WGS) entry which is preliminary data.</text>
</comment>
<protein>
    <submittedName>
        <fullName evidence="1">Uncharacterized protein</fullName>
    </submittedName>
</protein>
<sequence length="246" mass="26308">MLRDASEDMAVRLKDTLRGMRDFLRAHRHDIQVPPGRALSEAETLLGRAVSMVDDTLTMAESVSRGVLPARGDGRVLLPLTNYFAHDPVAGEHVFRRHMYKAAKAAAAGIDAEDIPAIRESFFTRAHETLRRKQGHILAGPAGSASGARLASLVATLLQDICRQALAEEGTPPTADSAAICMRCFAPALIAAALLGPDEGLSEEELLETAALAVSARAERMAQSLRADRSVADLAAIVESMLTHLP</sequence>